<proteinExistence type="predicted"/>
<evidence type="ECO:0000313" key="2">
    <source>
        <dbReference type="EMBL" id="GHB21608.1"/>
    </source>
</evidence>
<feature type="domain" description="Methyltransferase" evidence="1">
    <location>
        <begin position="22"/>
        <end position="120"/>
    </location>
</feature>
<keyword evidence="3" id="KW-1185">Reference proteome</keyword>
<organism evidence="2 3">
    <name type="scientific">Streptomyces chryseus</name>
    <dbReference type="NCBI Taxonomy" id="68186"/>
    <lineage>
        <taxon>Bacteria</taxon>
        <taxon>Bacillati</taxon>
        <taxon>Actinomycetota</taxon>
        <taxon>Actinomycetes</taxon>
        <taxon>Kitasatosporales</taxon>
        <taxon>Streptomycetaceae</taxon>
        <taxon>Streptomyces</taxon>
    </lineage>
</organism>
<accession>A0ABQ3E0E6</accession>
<dbReference type="RefSeq" id="WP_138896107.1">
    <property type="nucleotide sequence ID" value="NZ_BMVO01000021.1"/>
</dbReference>
<evidence type="ECO:0000259" key="1">
    <source>
        <dbReference type="Pfam" id="PF13649"/>
    </source>
</evidence>
<dbReference type="InterPro" id="IPR041698">
    <property type="entry name" value="Methyltransf_25"/>
</dbReference>
<dbReference type="CDD" id="cd02440">
    <property type="entry name" value="AdoMet_MTases"/>
    <property type="match status" value="1"/>
</dbReference>
<dbReference type="Gene3D" id="3.40.50.150">
    <property type="entry name" value="Vaccinia Virus protein VP39"/>
    <property type="match status" value="1"/>
</dbReference>
<name>A0ABQ3E0E6_9ACTN</name>
<sequence>MRVPERLTVAVGLLDVRPGDRVLEIGCGRGVAAGLVLDGLPDGELVGLDRSDVAVTAASERNADAVAAGRATFVHTALADADTDTLGRFDKVLAVDVNAFWTGPAARELAVVAGLLRPSGSLVLCYAPPDPEQIARVKGLLLTHLSDAGFIATATTHPLAGDASLLAVVATVAQLPGATADEAEGA</sequence>
<gene>
    <name evidence="2" type="ORF">GCM10010346_51660</name>
</gene>
<dbReference type="InterPro" id="IPR029063">
    <property type="entry name" value="SAM-dependent_MTases_sf"/>
</dbReference>
<dbReference type="Proteomes" id="UP000599437">
    <property type="component" value="Unassembled WGS sequence"/>
</dbReference>
<dbReference type="EMBL" id="BMVO01000021">
    <property type="protein sequence ID" value="GHB21608.1"/>
    <property type="molecule type" value="Genomic_DNA"/>
</dbReference>
<protein>
    <recommendedName>
        <fullName evidence="1">Methyltransferase domain-containing protein</fullName>
    </recommendedName>
</protein>
<comment type="caution">
    <text evidence="2">The sequence shown here is derived from an EMBL/GenBank/DDBJ whole genome shotgun (WGS) entry which is preliminary data.</text>
</comment>
<dbReference type="SUPFAM" id="SSF53335">
    <property type="entry name" value="S-adenosyl-L-methionine-dependent methyltransferases"/>
    <property type="match status" value="1"/>
</dbReference>
<dbReference type="Pfam" id="PF13649">
    <property type="entry name" value="Methyltransf_25"/>
    <property type="match status" value="1"/>
</dbReference>
<reference evidence="3" key="1">
    <citation type="journal article" date="2019" name="Int. J. Syst. Evol. Microbiol.">
        <title>The Global Catalogue of Microorganisms (GCM) 10K type strain sequencing project: providing services to taxonomists for standard genome sequencing and annotation.</title>
        <authorList>
            <consortium name="The Broad Institute Genomics Platform"/>
            <consortium name="The Broad Institute Genome Sequencing Center for Infectious Disease"/>
            <person name="Wu L."/>
            <person name="Ma J."/>
        </authorList>
    </citation>
    <scope>NUCLEOTIDE SEQUENCE [LARGE SCALE GENOMIC DNA]</scope>
    <source>
        <strain evidence="3">JCM 4737</strain>
    </source>
</reference>
<evidence type="ECO:0000313" key="3">
    <source>
        <dbReference type="Proteomes" id="UP000599437"/>
    </source>
</evidence>